<evidence type="ECO:0000256" key="5">
    <source>
        <dbReference type="ARBA" id="ARBA00022692"/>
    </source>
</evidence>
<organism evidence="11 12">
    <name type="scientific">Oceanisphaera ostreae</name>
    <dbReference type="NCBI Taxonomy" id="914151"/>
    <lineage>
        <taxon>Bacteria</taxon>
        <taxon>Pseudomonadati</taxon>
        <taxon>Pseudomonadota</taxon>
        <taxon>Gammaproteobacteria</taxon>
        <taxon>Aeromonadales</taxon>
        <taxon>Aeromonadaceae</taxon>
        <taxon>Oceanisphaera</taxon>
    </lineage>
</organism>
<comment type="function">
    <text evidence="9">Part of the tripartite ATP-independent periplasmic (TRAP) transport system.</text>
</comment>
<dbReference type="Proteomes" id="UP001597048">
    <property type="component" value="Unassembled WGS sequence"/>
</dbReference>
<dbReference type="Pfam" id="PF04290">
    <property type="entry name" value="DctQ"/>
    <property type="match status" value="1"/>
</dbReference>
<reference evidence="12" key="1">
    <citation type="journal article" date="2019" name="Int. J. Syst. Evol. Microbiol.">
        <title>The Global Catalogue of Microorganisms (GCM) 10K type strain sequencing project: providing services to taxonomists for standard genome sequencing and annotation.</title>
        <authorList>
            <consortium name="The Broad Institute Genomics Platform"/>
            <consortium name="The Broad Institute Genome Sequencing Center for Infectious Disease"/>
            <person name="Wu L."/>
            <person name="Ma J."/>
        </authorList>
    </citation>
    <scope>NUCLEOTIDE SEQUENCE [LARGE SCALE GENOMIC DNA]</scope>
    <source>
        <strain evidence="12">CCUG 60525</strain>
    </source>
</reference>
<evidence type="ECO:0000256" key="4">
    <source>
        <dbReference type="ARBA" id="ARBA00022519"/>
    </source>
</evidence>
<keyword evidence="4 9" id="KW-0997">Cell inner membrane</keyword>
<gene>
    <name evidence="11" type="ORF">ACFQ1C_11030</name>
</gene>
<feature type="transmembrane region" description="Helical" evidence="9">
    <location>
        <begin position="101"/>
        <end position="123"/>
    </location>
</feature>
<keyword evidence="5 9" id="KW-0812">Transmembrane</keyword>
<evidence type="ECO:0000256" key="3">
    <source>
        <dbReference type="ARBA" id="ARBA00022475"/>
    </source>
</evidence>
<evidence type="ECO:0000256" key="8">
    <source>
        <dbReference type="ARBA" id="ARBA00038436"/>
    </source>
</evidence>
<evidence type="ECO:0000256" key="6">
    <source>
        <dbReference type="ARBA" id="ARBA00022989"/>
    </source>
</evidence>
<comment type="similarity">
    <text evidence="8 9">Belongs to the TRAP transporter small permease family.</text>
</comment>
<evidence type="ECO:0000256" key="7">
    <source>
        <dbReference type="ARBA" id="ARBA00023136"/>
    </source>
</evidence>
<protein>
    <recommendedName>
        <fullName evidence="9">TRAP transporter small permease protein</fullName>
    </recommendedName>
</protein>
<comment type="caution">
    <text evidence="11">The sequence shown here is derived from an EMBL/GenBank/DDBJ whole genome shotgun (WGS) entry which is preliminary data.</text>
</comment>
<dbReference type="RefSeq" id="WP_379558667.1">
    <property type="nucleotide sequence ID" value="NZ_JBHTJS010000040.1"/>
</dbReference>
<evidence type="ECO:0000256" key="2">
    <source>
        <dbReference type="ARBA" id="ARBA00022448"/>
    </source>
</evidence>
<feature type="transmembrane region" description="Helical" evidence="9">
    <location>
        <begin position="143"/>
        <end position="163"/>
    </location>
</feature>
<feature type="transmembrane region" description="Helical" evidence="9">
    <location>
        <begin position="29"/>
        <end position="51"/>
    </location>
</feature>
<dbReference type="InterPro" id="IPR007387">
    <property type="entry name" value="TRAP_DctQ"/>
</dbReference>
<proteinExistence type="inferred from homology"/>
<keyword evidence="6 9" id="KW-1133">Transmembrane helix</keyword>
<evidence type="ECO:0000313" key="11">
    <source>
        <dbReference type="EMBL" id="MFD1008687.1"/>
    </source>
</evidence>
<accession>A0ABW3KIL7</accession>
<evidence type="ECO:0000259" key="10">
    <source>
        <dbReference type="Pfam" id="PF04290"/>
    </source>
</evidence>
<name>A0ABW3KIL7_9GAMM</name>
<keyword evidence="3" id="KW-1003">Cell membrane</keyword>
<evidence type="ECO:0000256" key="1">
    <source>
        <dbReference type="ARBA" id="ARBA00004429"/>
    </source>
</evidence>
<evidence type="ECO:0000256" key="9">
    <source>
        <dbReference type="RuleBase" id="RU369079"/>
    </source>
</evidence>
<feature type="transmembrane region" description="Helical" evidence="9">
    <location>
        <begin position="63"/>
        <end position="80"/>
    </location>
</feature>
<evidence type="ECO:0000313" key="12">
    <source>
        <dbReference type="Proteomes" id="UP001597048"/>
    </source>
</evidence>
<feature type="domain" description="Tripartite ATP-independent periplasmic transporters DctQ component" evidence="10">
    <location>
        <begin position="43"/>
        <end position="170"/>
    </location>
</feature>
<dbReference type="PANTHER" id="PTHR35011">
    <property type="entry name" value="2,3-DIKETO-L-GULONATE TRAP TRANSPORTER SMALL PERMEASE PROTEIN YIAM"/>
    <property type="match status" value="1"/>
</dbReference>
<keyword evidence="7 9" id="KW-0472">Membrane</keyword>
<keyword evidence="12" id="KW-1185">Reference proteome</keyword>
<comment type="subunit">
    <text evidence="9">The complex comprises the extracytoplasmic solute receptor protein and the two transmembrane proteins.</text>
</comment>
<comment type="subcellular location">
    <subcellularLocation>
        <location evidence="1 9">Cell inner membrane</location>
        <topology evidence="1 9">Multi-pass membrane protein</topology>
    </subcellularLocation>
</comment>
<dbReference type="EMBL" id="JBHTJS010000040">
    <property type="protein sequence ID" value="MFD1008687.1"/>
    <property type="molecule type" value="Genomic_DNA"/>
</dbReference>
<dbReference type="InterPro" id="IPR055348">
    <property type="entry name" value="DctQ"/>
</dbReference>
<keyword evidence="2 9" id="KW-0813">Transport</keyword>
<sequence length="207" mass="24162">MMQNINSTSEPNKYMDMDKEKDMETVFKYTLTLLITTVAGFQAVQVISRYVFETPMMGLEEMALIPTMWLYMLGAVNASREDTQIRANVLDVFLKTDRARLWLVVISETISLIISSWLTWWAWDYFKYANRVWKESPTLYIPTIIYEAALFMGLVVMTLYGAWHLLKHLRTLLASGEAHRVDTIREPAEVTEFKLLTEEQKGEKFHD</sequence>